<dbReference type="Proteomes" id="UP000253790">
    <property type="component" value="Chromosome"/>
</dbReference>
<reference evidence="8 9" key="1">
    <citation type="submission" date="2018-07" db="EMBL/GenBank/DDBJ databases">
        <title>Complete genome sequencing of Ornithinimicrobium sp. AMA3305.</title>
        <authorList>
            <person name="Bae J.-W."/>
        </authorList>
    </citation>
    <scope>NUCLEOTIDE SEQUENCE [LARGE SCALE GENOMIC DNA]</scope>
    <source>
        <strain evidence="8 9">AMA3305</strain>
    </source>
</reference>
<keyword evidence="9" id="KW-1185">Reference proteome</keyword>
<keyword evidence="4 7" id="KW-1133">Transmembrane helix</keyword>
<evidence type="ECO:0000256" key="5">
    <source>
        <dbReference type="ARBA" id="ARBA00023136"/>
    </source>
</evidence>
<evidence type="ECO:0000256" key="7">
    <source>
        <dbReference type="SAM" id="Phobius"/>
    </source>
</evidence>
<keyword evidence="3 7" id="KW-0812">Transmembrane</keyword>
<evidence type="ECO:0000256" key="2">
    <source>
        <dbReference type="ARBA" id="ARBA00022475"/>
    </source>
</evidence>
<keyword evidence="5 7" id="KW-0472">Membrane</keyword>
<evidence type="ECO:0000313" key="8">
    <source>
        <dbReference type="EMBL" id="AXH96029.1"/>
    </source>
</evidence>
<proteinExistence type="predicted"/>
<name>A0A345NLX1_9MICO</name>
<feature type="transmembrane region" description="Helical" evidence="7">
    <location>
        <begin position="114"/>
        <end position="137"/>
    </location>
</feature>
<feature type="region of interest" description="Disordered" evidence="6">
    <location>
        <begin position="345"/>
        <end position="366"/>
    </location>
</feature>
<dbReference type="AlphaFoldDB" id="A0A345NLX1"/>
<dbReference type="PIRSF" id="PIRSF035875">
    <property type="entry name" value="RNase_BN"/>
    <property type="match status" value="1"/>
</dbReference>
<dbReference type="EMBL" id="CP031229">
    <property type="protein sequence ID" value="AXH96029.1"/>
    <property type="molecule type" value="Genomic_DNA"/>
</dbReference>
<organism evidence="8 9">
    <name type="scientific">Ornithinimicrobium avium</name>
    <dbReference type="NCBI Taxonomy" id="2283195"/>
    <lineage>
        <taxon>Bacteria</taxon>
        <taxon>Bacillati</taxon>
        <taxon>Actinomycetota</taxon>
        <taxon>Actinomycetes</taxon>
        <taxon>Micrococcales</taxon>
        <taxon>Ornithinimicrobiaceae</taxon>
        <taxon>Ornithinimicrobium</taxon>
    </lineage>
</organism>
<feature type="transmembrane region" description="Helical" evidence="7">
    <location>
        <begin position="269"/>
        <end position="294"/>
    </location>
</feature>
<dbReference type="NCBIfam" id="TIGR00765">
    <property type="entry name" value="yihY_not_rbn"/>
    <property type="match status" value="1"/>
</dbReference>
<evidence type="ECO:0000256" key="3">
    <source>
        <dbReference type="ARBA" id="ARBA00022692"/>
    </source>
</evidence>
<protein>
    <submittedName>
        <fullName evidence="8">YihY/virulence factor BrkB family protein</fullName>
    </submittedName>
</protein>
<feature type="transmembrane region" description="Helical" evidence="7">
    <location>
        <begin position="52"/>
        <end position="74"/>
    </location>
</feature>
<dbReference type="PANTHER" id="PTHR30213:SF0">
    <property type="entry name" value="UPF0761 MEMBRANE PROTEIN YIHY"/>
    <property type="match status" value="1"/>
</dbReference>
<dbReference type="PANTHER" id="PTHR30213">
    <property type="entry name" value="INNER MEMBRANE PROTEIN YHJD"/>
    <property type="match status" value="1"/>
</dbReference>
<feature type="transmembrane region" description="Helical" evidence="7">
    <location>
        <begin position="158"/>
        <end position="183"/>
    </location>
</feature>
<dbReference type="InterPro" id="IPR017039">
    <property type="entry name" value="Virul_fac_BrkB"/>
</dbReference>
<evidence type="ECO:0000256" key="1">
    <source>
        <dbReference type="ARBA" id="ARBA00004651"/>
    </source>
</evidence>
<evidence type="ECO:0000313" key="9">
    <source>
        <dbReference type="Proteomes" id="UP000253790"/>
    </source>
</evidence>
<sequence>MTGRVSETVHPQTVERGPDSPTDLPARHWKSVLKRTVSEFGRDGGPDLGAALTYFSIMSLAPMLLALSTSLAFLGQGGATKQAVGDLGRDLGLEESTIETITGYLDSMAESGGAGILLVVGLLGAFWSASNYVNAFSRMMNKVYNIEEGRPIWKLRPWLLALTLLVVIGLMVIILSVTLSGRLSELIFGFVGLSGVATAVWNWAKWPFILLVLMGIVALLYWGTPNVRQPKFRWLSPGSALAVIVSIVAAGGFFIYLTGFGGEDSYNATYGAIGGVIILLLMIFIINNVLVLGAELDAELERGRELAAGLPAEKEIQLPPRDVKGTKRKAAKEAEVVRQARQLRMEAATQRSEAGKNGGPKDRGGD</sequence>
<evidence type="ECO:0000256" key="4">
    <source>
        <dbReference type="ARBA" id="ARBA00022989"/>
    </source>
</evidence>
<feature type="transmembrane region" description="Helical" evidence="7">
    <location>
        <begin position="234"/>
        <end position="257"/>
    </location>
</feature>
<gene>
    <name evidence="8" type="ORF">DV701_07720</name>
</gene>
<dbReference type="OrthoDB" id="9781030at2"/>
<feature type="transmembrane region" description="Helical" evidence="7">
    <location>
        <begin position="203"/>
        <end position="222"/>
    </location>
</feature>
<keyword evidence="2" id="KW-1003">Cell membrane</keyword>
<comment type="subcellular location">
    <subcellularLocation>
        <location evidence="1">Cell membrane</location>
        <topology evidence="1">Multi-pass membrane protein</topology>
    </subcellularLocation>
</comment>
<dbReference type="KEGG" id="orn:DV701_07720"/>
<dbReference type="Pfam" id="PF03631">
    <property type="entry name" value="Virul_fac_BrkB"/>
    <property type="match status" value="1"/>
</dbReference>
<evidence type="ECO:0000256" key="6">
    <source>
        <dbReference type="SAM" id="MobiDB-lite"/>
    </source>
</evidence>
<dbReference type="GO" id="GO:0005886">
    <property type="term" value="C:plasma membrane"/>
    <property type="evidence" value="ECO:0007669"/>
    <property type="project" value="UniProtKB-SubCell"/>
</dbReference>
<feature type="region of interest" description="Disordered" evidence="6">
    <location>
        <begin position="1"/>
        <end position="26"/>
    </location>
</feature>
<accession>A0A345NLX1</accession>